<dbReference type="EMBL" id="KE525421">
    <property type="protein sequence ID" value="KFB53692.1"/>
    <property type="molecule type" value="Genomic_DNA"/>
</dbReference>
<evidence type="ECO:0000313" key="3">
    <source>
        <dbReference type="EnsemblMetazoa" id="ASIC022067-PA"/>
    </source>
</evidence>
<name>A0A084WTZ8_ANOSI</name>
<evidence type="ECO:0000313" key="2">
    <source>
        <dbReference type="EMBL" id="KFB53692.1"/>
    </source>
</evidence>
<accession>A0A084WTZ8</accession>
<proteinExistence type="predicted"/>
<feature type="region of interest" description="Disordered" evidence="1">
    <location>
        <begin position="1"/>
        <end position="68"/>
    </location>
</feature>
<dbReference type="AlphaFoldDB" id="A0A084WTZ8"/>
<protein>
    <submittedName>
        <fullName evidence="2 3">TonB-denpendent receptor</fullName>
    </submittedName>
</protein>
<keyword evidence="4" id="KW-1185">Reference proteome</keyword>
<organism evidence="2">
    <name type="scientific">Anopheles sinensis</name>
    <name type="common">Mosquito</name>
    <dbReference type="NCBI Taxonomy" id="74873"/>
    <lineage>
        <taxon>Eukaryota</taxon>
        <taxon>Metazoa</taxon>
        <taxon>Ecdysozoa</taxon>
        <taxon>Arthropoda</taxon>
        <taxon>Hexapoda</taxon>
        <taxon>Insecta</taxon>
        <taxon>Pterygota</taxon>
        <taxon>Neoptera</taxon>
        <taxon>Endopterygota</taxon>
        <taxon>Diptera</taxon>
        <taxon>Nematocera</taxon>
        <taxon>Culicoidea</taxon>
        <taxon>Culicidae</taxon>
        <taxon>Anophelinae</taxon>
        <taxon>Anopheles</taxon>
    </lineage>
</organism>
<dbReference type="Proteomes" id="UP000030765">
    <property type="component" value="Unassembled WGS sequence"/>
</dbReference>
<reference evidence="3" key="2">
    <citation type="submission" date="2020-05" db="UniProtKB">
        <authorList>
            <consortium name="EnsemblMetazoa"/>
        </authorList>
    </citation>
    <scope>IDENTIFICATION</scope>
</reference>
<dbReference type="VEuPathDB" id="VectorBase:ASIC022067"/>
<keyword evidence="2" id="KW-0675">Receptor</keyword>
<evidence type="ECO:0000313" key="4">
    <source>
        <dbReference type="Proteomes" id="UP000030765"/>
    </source>
</evidence>
<feature type="region of interest" description="Disordered" evidence="1">
    <location>
        <begin position="81"/>
        <end position="173"/>
    </location>
</feature>
<dbReference type="EMBL" id="ATLV01026971">
    <property type="status" value="NOT_ANNOTATED_CDS"/>
    <property type="molecule type" value="Genomic_DNA"/>
</dbReference>
<reference evidence="2 4" key="1">
    <citation type="journal article" date="2014" name="BMC Genomics">
        <title>Genome sequence of Anopheles sinensis provides insight into genetics basis of mosquito competence for malaria parasites.</title>
        <authorList>
            <person name="Zhou D."/>
            <person name="Zhang D."/>
            <person name="Ding G."/>
            <person name="Shi L."/>
            <person name="Hou Q."/>
            <person name="Ye Y."/>
            <person name="Xu Y."/>
            <person name="Zhou H."/>
            <person name="Xiong C."/>
            <person name="Li S."/>
            <person name="Yu J."/>
            <person name="Hong S."/>
            <person name="Yu X."/>
            <person name="Zou P."/>
            <person name="Chen C."/>
            <person name="Chang X."/>
            <person name="Wang W."/>
            <person name="Lv Y."/>
            <person name="Sun Y."/>
            <person name="Ma L."/>
            <person name="Shen B."/>
            <person name="Zhu C."/>
        </authorList>
    </citation>
    <scope>NUCLEOTIDE SEQUENCE [LARGE SCALE GENOMIC DNA]</scope>
</reference>
<dbReference type="EnsemblMetazoa" id="ASIC022067-RA">
    <property type="protein sequence ID" value="ASIC022067-PA"/>
    <property type="gene ID" value="ASIC022067"/>
</dbReference>
<sequence length="173" mass="19148">MRRVSTSATVRMGWPIRNRTERKKNTRPNERRYRPGSSMHLGGEPQLSAGRPDVQETPEGSGRNRPLLCGCLPRKVIIELGSEHESVEGAKRRDPNEKAFSARADEGFRGGTPEPSGANGKCLSTSGTNGGPFPRPPEGEGGGEQMVDGDRKRKRKECLNKRQPIRSRIMMIK</sequence>
<gene>
    <name evidence="2" type="ORF">ZHAS_00022067</name>
</gene>
<evidence type="ECO:0000256" key="1">
    <source>
        <dbReference type="SAM" id="MobiDB-lite"/>
    </source>
</evidence>
<feature type="compositionally biased region" description="Basic and acidic residues" evidence="1">
    <location>
        <begin position="81"/>
        <end position="97"/>
    </location>
</feature>